<dbReference type="PANTHER" id="PTHR11918">
    <property type="entry name" value="RADICAL SAM PROTEINS"/>
    <property type="match status" value="1"/>
</dbReference>
<dbReference type="PROSITE" id="PS51449">
    <property type="entry name" value="MTTASE_N"/>
    <property type="match status" value="1"/>
</dbReference>
<keyword evidence="3" id="KW-0808">Transferase</keyword>
<dbReference type="Gene3D" id="3.80.30.20">
    <property type="entry name" value="tm_1862 like domain"/>
    <property type="match status" value="1"/>
</dbReference>
<evidence type="ECO:0000259" key="8">
    <source>
        <dbReference type="PROSITE" id="PS51449"/>
    </source>
</evidence>
<dbReference type="PANTHER" id="PTHR11918:SF45">
    <property type="entry name" value="THREONYLCARBAMOYLADENOSINE TRNA METHYLTHIOTRANSFERASE"/>
    <property type="match status" value="1"/>
</dbReference>
<dbReference type="InterPro" id="IPR013848">
    <property type="entry name" value="Methylthiotransferase_N"/>
</dbReference>
<dbReference type="GO" id="GO:0051539">
    <property type="term" value="F:4 iron, 4 sulfur cluster binding"/>
    <property type="evidence" value="ECO:0007669"/>
    <property type="project" value="UniProtKB-KW"/>
</dbReference>
<dbReference type="SFLD" id="SFLDS00029">
    <property type="entry name" value="Radical_SAM"/>
    <property type="match status" value="1"/>
</dbReference>
<dbReference type="CDD" id="cd01335">
    <property type="entry name" value="Radical_SAM"/>
    <property type="match status" value="1"/>
</dbReference>
<dbReference type="InterPro" id="IPR007197">
    <property type="entry name" value="rSAM"/>
</dbReference>
<accession>A0A381U3C3</accession>
<gene>
    <name evidence="10" type="ORF">METZ01_LOCUS74952</name>
</gene>
<proteinExistence type="predicted"/>
<dbReference type="NCBIfam" id="TIGR00089">
    <property type="entry name" value="MiaB/RimO family radical SAM methylthiotransferase"/>
    <property type="match status" value="1"/>
</dbReference>
<evidence type="ECO:0000256" key="2">
    <source>
        <dbReference type="ARBA" id="ARBA00022485"/>
    </source>
</evidence>
<dbReference type="SUPFAM" id="SSF102114">
    <property type="entry name" value="Radical SAM enzymes"/>
    <property type="match status" value="1"/>
</dbReference>
<keyword evidence="6" id="KW-0408">Iron</keyword>
<keyword evidence="7" id="KW-0411">Iron-sulfur</keyword>
<dbReference type="InterPro" id="IPR006638">
    <property type="entry name" value="Elp3/MiaA/NifB-like_rSAM"/>
</dbReference>
<name>A0A381U3C3_9ZZZZ</name>
<dbReference type="PROSITE" id="PS01278">
    <property type="entry name" value="MTTASE_RADICAL"/>
    <property type="match status" value="1"/>
</dbReference>
<dbReference type="NCBIfam" id="TIGR01579">
    <property type="entry name" value="MiaB-like-C"/>
    <property type="match status" value="1"/>
</dbReference>
<comment type="cofactor">
    <cofactor evidence="1">
        <name>[4Fe-4S] cluster</name>
        <dbReference type="ChEBI" id="CHEBI:49883"/>
    </cofactor>
</comment>
<dbReference type="InterPro" id="IPR006467">
    <property type="entry name" value="MiaB-like_bact"/>
</dbReference>
<keyword evidence="4" id="KW-0949">S-adenosyl-L-methionine</keyword>
<dbReference type="InterPro" id="IPR038135">
    <property type="entry name" value="Methylthiotransferase_N_sf"/>
</dbReference>
<keyword evidence="5" id="KW-0479">Metal-binding</keyword>
<feature type="domain" description="Radical SAM core" evidence="9">
    <location>
        <begin position="130"/>
        <end position="364"/>
    </location>
</feature>
<evidence type="ECO:0000259" key="9">
    <source>
        <dbReference type="PROSITE" id="PS51918"/>
    </source>
</evidence>
<dbReference type="PROSITE" id="PS51918">
    <property type="entry name" value="RADICAL_SAM"/>
    <property type="match status" value="1"/>
</dbReference>
<keyword evidence="2" id="KW-0004">4Fe-4S</keyword>
<reference evidence="10" key="1">
    <citation type="submission" date="2018-05" db="EMBL/GenBank/DDBJ databases">
        <authorList>
            <person name="Lanie J.A."/>
            <person name="Ng W.-L."/>
            <person name="Kazmierczak K.M."/>
            <person name="Andrzejewski T.M."/>
            <person name="Davidsen T.M."/>
            <person name="Wayne K.J."/>
            <person name="Tettelin H."/>
            <person name="Glass J.I."/>
            <person name="Rusch D."/>
            <person name="Podicherti R."/>
            <person name="Tsui H.-C.T."/>
            <person name="Winkler M.E."/>
        </authorList>
    </citation>
    <scope>NUCLEOTIDE SEQUENCE</scope>
</reference>
<evidence type="ECO:0000256" key="5">
    <source>
        <dbReference type="ARBA" id="ARBA00022723"/>
    </source>
</evidence>
<dbReference type="GO" id="GO:0046872">
    <property type="term" value="F:metal ion binding"/>
    <property type="evidence" value="ECO:0007669"/>
    <property type="project" value="UniProtKB-KW"/>
</dbReference>
<evidence type="ECO:0000256" key="7">
    <source>
        <dbReference type="ARBA" id="ARBA00023014"/>
    </source>
</evidence>
<dbReference type="InterPro" id="IPR058240">
    <property type="entry name" value="rSAM_sf"/>
</dbReference>
<dbReference type="InterPro" id="IPR005839">
    <property type="entry name" value="Methylthiotransferase"/>
</dbReference>
<dbReference type="InterPro" id="IPR020612">
    <property type="entry name" value="Methylthiotransferase_CS"/>
</dbReference>
<dbReference type="SMART" id="SM00729">
    <property type="entry name" value="Elp3"/>
    <property type="match status" value="1"/>
</dbReference>
<sequence length="420" mass="47881">MQKEKLNIINLGCRLNIYEGEVIKSLASKNELDNFTIINSCAVTQKAEKKVNYEIRKAKKKFPNKKIVLTGCAAQISPQKYAAMEEIDYVIGNNEKLDSKTWSSIKKSRSVQVKDIFENNDISHHLIEKFEGKARAFIEIQQGCDHRCTFCIIPFGRGNNRSIPVGVIINRIKLLVQNGYKEVVLTGVDITDYGKDLPDGPNLFQLVKRILSLVPELKQLRFSSIDCAEISSDFWPLLENHRVMPHFHLSLQAGNDLILKRMKRRHSRKQAIDFCHKVKKIRSDVVFGADIIAGFPTETDEMFKESIKLIDECNLTHLHVFPFSPRQSTPAASMPQISKEVIKNRAKILRDCGNKNLSKYLNQQIGRKATMLVEEVDPTGSYGKSQHFTKIHIDKELPEGSIVNCKIYKMNENILKAKLI</sequence>
<organism evidence="10">
    <name type="scientific">marine metagenome</name>
    <dbReference type="NCBI Taxonomy" id="408172"/>
    <lineage>
        <taxon>unclassified sequences</taxon>
        <taxon>metagenomes</taxon>
        <taxon>ecological metagenomes</taxon>
    </lineage>
</organism>
<evidence type="ECO:0000256" key="6">
    <source>
        <dbReference type="ARBA" id="ARBA00023004"/>
    </source>
</evidence>
<protein>
    <submittedName>
        <fullName evidence="10">Uncharacterized protein</fullName>
    </submittedName>
</protein>
<dbReference type="SFLD" id="SFLDG01082">
    <property type="entry name" value="B12-binding_domain_containing"/>
    <property type="match status" value="1"/>
</dbReference>
<dbReference type="Pfam" id="PF00919">
    <property type="entry name" value="UPF0004"/>
    <property type="match status" value="1"/>
</dbReference>
<dbReference type="EMBL" id="UINC01005561">
    <property type="protein sequence ID" value="SVA22098.1"/>
    <property type="molecule type" value="Genomic_DNA"/>
</dbReference>
<evidence type="ECO:0000256" key="4">
    <source>
        <dbReference type="ARBA" id="ARBA00022691"/>
    </source>
</evidence>
<dbReference type="InterPro" id="IPR023404">
    <property type="entry name" value="rSAM_horseshoe"/>
</dbReference>
<dbReference type="GO" id="GO:0035598">
    <property type="term" value="F:tRNA (N(6)-L-threonylcarbamoyladenosine(37)-C(2))-methylthiotransferase activity"/>
    <property type="evidence" value="ECO:0007669"/>
    <property type="project" value="TreeGrafter"/>
</dbReference>
<feature type="domain" description="MTTase N-terminal" evidence="8">
    <location>
        <begin position="4"/>
        <end position="107"/>
    </location>
</feature>
<dbReference type="Pfam" id="PF04055">
    <property type="entry name" value="Radical_SAM"/>
    <property type="match status" value="1"/>
</dbReference>
<dbReference type="AlphaFoldDB" id="A0A381U3C3"/>
<evidence type="ECO:0000256" key="3">
    <source>
        <dbReference type="ARBA" id="ARBA00022679"/>
    </source>
</evidence>
<evidence type="ECO:0000313" key="10">
    <source>
        <dbReference type="EMBL" id="SVA22098.1"/>
    </source>
</evidence>
<dbReference type="Gene3D" id="3.40.50.12160">
    <property type="entry name" value="Methylthiotransferase, N-terminal domain"/>
    <property type="match status" value="1"/>
</dbReference>
<evidence type="ECO:0000256" key="1">
    <source>
        <dbReference type="ARBA" id="ARBA00001966"/>
    </source>
</evidence>